<dbReference type="EMBL" id="JAXIVS010000012">
    <property type="protein sequence ID" value="MDY7230864.1"/>
    <property type="molecule type" value="Genomic_DNA"/>
</dbReference>
<organism evidence="5 6">
    <name type="scientific">Hyalangium rubrum</name>
    <dbReference type="NCBI Taxonomy" id="3103134"/>
    <lineage>
        <taxon>Bacteria</taxon>
        <taxon>Pseudomonadati</taxon>
        <taxon>Myxococcota</taxon>
        <taxon>Myxococcia</taxon>
        <taxon>Myxococcales</taxon>
        <taxon>Cystobacterineae</taxon>
        <taxon>Archangiaceae</taxon>
        <taxon>Hyalangium</taxon>
    </lineage>
</organism>
<evidence type="ECO:0000256" key="3">
    <source>
        <dbReference type="SAM" id="SignalP"/>
    </source>
</evidence>
<evidence type="ECO:0000313" key="5">
    <source>
        <dbReference type="EMBL" id="MDY7230864.1"/>
    </source>
</evidence>
<evidence type="ECO:0000313" key="6">
    <source>
        <dbReference type="Proteomes" id="UP001291309"/>
    </source>
</evidence>
<evidence type="ECO:0000256" key="1">
    <source>
        <dbReference type="SAM" id="MobiDB-lite"/>
    </source>
</evidence>
<gene>
    <name evidence="5" type="ORF">SYV04_31000</name>
</gene>
<protein>
    <submittedName>
        <fullName evidence="5">Peptidase MA family metallohydrolase</fullName>
    </submittedName>
</protein>
<keyword evidence="6" id="KW-1185">Reference proteome</keyword>
<keyword evidence="2" id="KW-0472">Membrane</keyword>
<accession>A0ABU5HDA8</accession>
<proteinExistence type="predicted"/>
<feature type="signal peptide" evidence="3">
    <location>
        <begin position="1"/>
        <end position="18"/>
    </location>
</feature>
<comment type="caution">
    <text evidence="5">The sequence shown here is derived from an EMBL/GenBank/DDBJ whole genome shotgun (WGS) entry which is preliminary data.</text>
</comment>
<evidence type="ECO:0000259" key="4">
    <source>
        <dbReference type="Pfam" id="PF13485"/>
    </source>
</evidence>
<reference evidence="5 6" key="1">
    <citation type="submission" date="2023-12" db="EMBL/GenBank/DDBJ databases">
        <title>the genome sequence of Hyalangium sp. s54d21.</title>
        <authorList>
            <person name="Zhang X."/>
        </authorList>
    </citation>
    <scope>NUCLEOTIDE SEQUENCE [LARGE SCALE GENOMIC DNA]</scope>
    <source>
        <strain evidence="6">s54d21</strain>
    </source>
</reference>
<feature type="transmembrane region" description="Helical" evidence="2">
    <location>
        <begin position="273"/>
        <end position="296"/>
    </location>
</feature>
<feature type="chain" id="PRO_5046708387" evidence="3">
    <location>
        <begin position="19"/>
        <end position="378"/>
    </location>
</feature>
<feature type="region of interest" description="Disordered" evidence="1">
    <location>
        <begin position="329"/>
        <end position="378"/>
    </location>
</feature>
<dbReference type="RefSeq" id="WP_321549577.1">
    <property type="nucleotide sequence ID" value="NZ_JAXIVS010000012.1"/>
</dbReference>
<dbReference type="Proteomes" id="UP001291309">
    <property type="component" value="Unassembled WGS sequence"/>
</dbReference>
<dbReference type="InterPro" id="IPR039568">
    <property type="entry name" value="Peptidase_MA-like_dom"/>
</dbReference>
<dbReference type="Pfam" id="PF13485">
    <property type="entry name" value="Peptidase_MA_2"/>
    <property type="match status" value="1"/>
</dbReference>
<evidence type="ECO:0000256" key="2">
    <source>
        <dbReference type="SAM" id="Phobius"/>
    </source>
</evidence>
<sequence length="378" mass="41212">MRLLLLLSVLLAAPLALAQEGGASTHGQEEPALVPRALPDTVAGEVTTPRFRILYTKRAEGSARALAQEIETVRESFVKVLGRDWPGITEIRIGVGREEYEALALPGGRPPRWAVALAYPTHGIVLLDALSLKGPEGPITLRHELAHVALGQLGRTWPRWFQEGMAQHLTGERIAVTHYAALFRAVAQDHVFHFEDLADGWPDMRADVEIAYAQSADFVAYLAGRHGPGAMGELLDGVSAGERFETAFGKAFHSSLSVEETAWSEGLSTRFGWLPLTTSMQLVWLLAPALCVVAYIRRRHQHSARLEAMAAEEAAEDAAEAAALRVLAAEAAQQGLPPPPPQDTSPPEWAEVPRREEPREFPEDFAADGTRPPKPTLH</sequence>
<name>A0ABU5HDA8_9BACT</name>
<keyword evidence="3" id="KW-0732">Signal</keyword>
<keyword evidence="2" id="KW-1133">Transmembrane helix</keyword>
<keyword evidence="2" id="KW-0812">Transmembrane</keyword>
<feature type="domain" description="Peptidase MA-like" evidence="4">
    <location>
        <begin position="110"/>
        <end position="264"/>
    </location>
</feature>
<feature type="compositionally biased region" description="Basic and acidic residues" evidence="1">
    <location>
        <begin position="351"/>
        <end position="362"/>
    </location>
</feature>